<feature type="compositionally biased region" description="Acidic residues" evidence="12">
    <location>
        <begin position="1569"/>
        <end position="1579"/>
    </location>
</feature>
<feature type="compositionally biased region" description="Low complexity" evidence="12">
    <location>
        <begin position="709"/>
        <end position="724"/>
    </location>
</feature>
<dbReference type="OrthoDB" id="372624at2759"/>
<name>A0A165G491_EXIGL</name>
<dbReference type="FunFam" id="3.40.50.10810:FF:000005">
    <property type="entry name" value="Photoperiod-independent early flowering 1"/>
    <property type="match status" value="1"/>
</dbReference>
<dbReference type="Pfam" id="PF00271">
    <property type="entry name" value="Helicase_C"/>
    <property type="match status" value="1"/>
</dbReference>
<feature type="region of interest" description="Disordered" evidence="12">
    <location>
        <begin position="133"/>
        <end position="152"/>
    </location>
</feature>
<evidence type="ECO:0000259" key="14">
    <source>
        <dbReference type="PROSITE" id="PS51194"/>
    </source>
</evidence>
<dbReference type="PROSITE" id="PS51194">
    <property type="entry name" value="HELICASE_CTER"/>
    <property type="match status" value="1"/>
</dbReference>
<dbReference type="Pfam" id="PF00176">
    <property type="entry name" value="SNF2-rel_dom"/>
    <property type="match status" value="1"/>
</dbReference>
<keyword evidence="6" id="KW-0347">Helicase</keyword>
<evidence type="ECO:0000256" key="8">
    <source>
        <dbReference type="ARBA" id="ARBA00022853"/>
    </source>
</evidence>
<evidence type="ECO:0000256" key="9">
    <source>
        <dbReference type="ARBA" id="ARBA00023125"/>
    </source>
</evidence>
<feature type="compositionally biased region" description="Pro residues" evidence="12">
    <location>
        <begin position="308"/>
        <end position="317"/>
    </location>
</feature>
<dbReference type="Gene3D" id="3.40.50.300">
    <property type="entry name" value="P-loop containing nucleotide triphosphate hydrolases"/>
    <property type="match status" value="1"/>
</dbReference>
<dbReference type="EC" id="3.6.4.12" evidence="3"/>
<keyword evidence="11" id="KW-0539">Nucleus</keyword>
<feature type="compositionally biased region" description="Basic and acidic residues" evidence="12">
    <location>
        <begin position="651"/>
        <end position="666"/>
    </location>
</feature>
<dbReference type="SMART" id="SM00490">
    <property type="entry name" value="HELICc"/>
    <property type="match status" value="1"/>
</dbReference>
<dbReference type="PROSITE" id="PS51192">
    <property type="entry name" value="HELICASE_ATP_BIND_1"/>
    <property type="match status" value="1"/>
</dbReference>
<feature type="compositionally biased region" description="Acidic residues" evidence="12">
    <location>
        <begin position="756"/>
        <end position="766"/>
    </location>
</feature>
<comment type="subcellular location">
    <subcellularLocation>
        <location evidence="1">Nucleus</location>
    </subcellularLocation>
</comment>
<feature type="region of interest" description="Disordered" evidence="12">
    <location>
        <begin position="1538"/>
        <end position="1585"/>
    </location>
</feature>
<keyword evidence="9" id="KW-0238">DNA-binding</keyword>
<dbReference type="InParanoid" id="A0A165G491"/>
<evidence type="ECO:0000313" key="15">
    <source>
        <dbReference type="EMBL" id="KZV89961.1"/>
    </source>
</evidence>
<dbReference type="Proteomes" id="UP000077266">
    <property type="component" value="Unassembled WGS sequence"/>
</dbReference>
<dbReference type="GO" id="GO:0003678">
    <property type="term" value="F:DNA helicase activity"/>
    <property type="evidence" value="ECO:0007669"/>
    <property type="project" value="UniProtKB-EC"/>
</dbReference>
<dbReference type="GO" id="GO:0005524">
    <property type="term" value="F:ATP binding"/>
    <property type="evidence" value="ECO:0007669"/>
    <property type="project" value="UniProtKB-KW"/>
</dbReference>
<evidence type="ECO:0000256" key="5">
    <source>
        <dbReference type="ARBA" id="ARBA00022801"/>
    </source>
</evidence>
<protein>
    <recommendedName>
        <fullName evidence="3">DNA helicase</fullName>
        <ecNumber evidence="3">3.6.4.12</ecNumber>
    </recommendedName>
</protein>
<keyword evidence="4" id="KW-0547">Nucleotide-binding</keyword>
<feature type="compositionally biased region" description="Basic and acidic residues" evidence="12">
    <location>
        <begin position="1544"/>
        <end position="1561"/>
    </location>
</feature>
<dbReference type="InterPro" id="IPR038718">
    <property type="entry name" value="SNF2-like_sf"/>
</dbReference>
<feature type="domain" description="Helicase ATP-binding" evidence="13">
    <location>
        <begin position="808"/>
        <end position="973"/>
    </location>
</feature>
<dbReference type="InterPro" id="IPR050520">
    <property type="entry name" value="INO80/SWR1_helicase"/>
</dbReference>
<dbReference type="PANTHER" id="PTHR45685">
    <property type="entry name" value="HELICASE SRCAP-RELATED"/>
    <property type="match status" value="1"/>
</dbReference>
<evidence type="ECO:0000256" key="1">
    <source>
        <dbReference type="ARBA" id="ARBA00004123"/>
    </source>
</evidence>
<evidence type="ECO:0000256" key="12">
    <source>
        <dbReference type="SAM" id="MobiDB-lite"/>
    </source>
</evidence>
<feature type="compositionally biased region" description="Acidic residues" evidence="12">
    <location>
        <begin position="547"/>
        <end position="584"/>
    </location>
</feature>
<dbReference type="InterPro" id="IPR014001">
    <property type="entry name" value="Helicase_ATP-bd"/>
</dbReference>
<dbReference type="GO" id="GO:0000812">
    <property type="term" value="C:Swr1 complex"/>
    <property type="evidence" value="ECO:0007669"/>
    <property type="project" value="TreeGrafter"/>
</dbReference>
<dbReference type="Gene3D" id="3.40.50.10810">
    <property type="entry name" value="Tandem AAA-ATPase domain"/>
    <property type="match status" value="1"/>
</dbReference>
<evidence type="ECO:0000256" key="7">
    <source>
        <dbReference type="ARBA" id="ARBA00022840"/>
    </source>
</evidence>
<feature type="compositionally biased region" description="Low complexity" evidence="12">
    <location>
        <begin position="297"/>
        <end position="307"/>
    </location>
</feature>
<dbReference type="InterPro" id="IPR049730">
    <property type="entry name" value="SNF2/RAD54-like_C"/>
</dbReference>
<dbReference type="STRING" id="1314781.A0A165G491"/>
<dbReference type="InterPro" id="IPR027417">
    <property type="entry name" value="P-loop_NTPase"/>
</dbReference>
<feature type="compositionally biased region" description="Low complexity" evidence="12">
    <location>
        <begin position="637"/>
        <end position="646"/>
    </location>
</feature>
<dbReference type="GO" id="GO:0042393">
    <property type="term" value="F:histone binding"/>
    <property type="evidence" value="ECO:0007669"/>
    <property type="project" value="TreeGrafter"/>
</dbReference>
<evidence type="ECO:0000256" key="10">
    <source>
        <dbReference type="ARBA" id="ARBA00023159"/>
    </source>
</evidence>
<feature type="region of interest" description="Disordered" evidence="12">
    <location>
        <begin position="157"/>
        <end position="321"/>
    </location>
</feature>
<dbReference type="InterPro" id="IPR000330">
    <property type="entry name" value="SNF2_N"/>
</dbReference>
<evidence type="ECO:0000256" key="3">
    <source>
        <dbReference type="ARBA" id="ARBA00012551"/>
    </source>
</evidence>
<keyword evidence="8" id="KW-0156">Chromatin regulator</keyword>
<keyword evidence="16" id="KW-1185">Reference proteome</keyword>
<dbReference type="GO" id="GO:0006338">
    <property type="term" value="P:chromatin remodeling"/>
    <property type="evidence" value="ECO:0007669"/>
    <property type="project" value="TreeGrafter"/>
</dbReference>
<dbReference type="GO" id="GO:0003677">
    <property type="term" value="F:DNA binding"/>
    <property type="evidence" value="ECO:0007669"/>
    <property type="project" value="UniProtKB-KW"/>
</dbReference>
<accession>A0A165G491</accession>
<dbReference type="PANTHER" id="PTHR45685:SF1">
    <property type="entry name" value="HELICASE SRCAP"/>
    <property type="match status" value="1"/>
</dbReference>
<evidence type="ECO:0000313" key="16">
    <source>
        <dbReference type="Proteomes" id="UP000077266"/>
    </source>
</evidence>
<evidence type="ECO:0000256" key="4">
    <source>
        <dbReference type="ARBA" id="ARBA00022741"/>
    </source>
</evidence>
<evidence type="ECO:0000256" key="11">
    <source>
        <dbReference type="ARBA" id="ARBA00023242"/>
    </source>
</evidence>
<keyword evidence="10" id="KW-0010">Activator</keyword>
<feature type="domain" description="Helicase C-terminal" evidence="14">
    <location>
        <begin position="1338"/>
        <end position="1491"/>
    </location>
</feature>
<feature type="compositionally biased region" description="Basic and acidic residues" evidence="12">
    <location>
        <begin position="627"/>
        <end position="636"/>
    </location>
</feature>
<evidence type="ECO:0000259" key="13">
    <source>
        <dbReference type="PROSITE" id="PS51192"/>
    </source>
</evidence>
<dbReference type="InterPro" id="IPR001650">
    <property type="entry name" value="Helicase_C-like"/>
</dbReference>
<dbReference type="CDD" id="cd18793">
    <property type="entry name" value="SF2_C_SNF"/>
    <property type="match status" value="1"/>
</dbReference>
<feature type="compositionally biased region" description="Basic and acidic residues" evidence="12">
    <location>
        <begin position="742"/>
        <end position="755"/>
    </location>
</feature>
<proteinExistence type="inferred from homology"/>
<feature type="region of interest" description="Disordered" evidence="12">
    <location>
        <begin position="528"/>
        <end position="768"/>
    </location>
</feature>
<reference evidence="15 16" key="1">
    <citation type="journal article" date="2016" name="Mol. Biol. Evol.">
        <title>Comparative Genomics of Early-Diverging Mushroom-Forming Fungi Provides Insights into the Origins of Lignocellulose Decay Capabilities.</title>
        <authorList>
            <person name="Nagy L.G."/>
            <person name="Riley R."/>
            <person name="Tritt A."/>
            <person name="Adam C."/>
            <person name="Daum C."/>
            <person name="Floudas D."/>
            <person name="Sun H."/>
            <person name="Yadav J.S."/>
            <person name="Pangilinan J."/>
            <person name="Larsson K.H."/>
            <person name="Matsuura K."/>
            <person name="Barry K."/>
            <person name="Labutti K."/>
            <person name="Kuo R."/>
            <person name="Ohm R.A."/>
            <person name="Bhattacharya S.S."/>
            <person name="Shirouzu T."/>
            <person name="Yoshinaga Y."/>
            <person name="Martin F.M."/>
            <person name="Grigoriev I.V."/>
            <person name="Hibbett D.S."/>
        </authorList>
    </citation>
    <scope>NUCLEOTIDE SEQUENCE [LARGE SCALE GENOMIC DNA]</scope>
    <source>
        <strain evidence="15 16">HHB12029</strain>
    </source>
</reference>
<dbReference type="SUPFAM" id="SSF52540">
    <property type="entry name" value="P-loop containing nucleoside triphosphate hydrolases"/>
    <property type="match status" value="2"/>
</dbReference>
<organism evidence="15 16">
    <name type="scientific">Exidia glandulosa HHB12029</name>
    <dbReference type="NCBI Taxonomy" id="1314781"/>
    <lineage>
        <taxon>Eukaryota</taxon>
        <taxon>Fungi</taxon>
        <taxon>Dikarya</taxon>
        <taxon>Basidiomycota</taxon>
        <taxon>Agaricomycotina</taxon>
        <taxon>Agaricomycetes</taxon>
        <taxon>Auriculariales</taxon>
        <taxon>Exidiaceae</taxon>
        <taxon>Exidia</taxon>
    </lineage>
</organism>
<gene>
    <name evidence="15" type="ORF">EXIGLDRAFT_771244</name>
</gene>
<dbReference type="EMBL" id="KV426059">
    <property type="protein sequence ID" value="KZV89961.1"/>
    <property type="molecule type" value="Genomic_DNA"/>
</dbReference>
<dbReference type="FunCoup" id="A0A165G491">
    <property type="interactions" value="515"/>
</dbReference>
<evidence type="ECO:0000256" key="2">
    <source>
        <dbReference type="ARBA" id="ARBA00009220"/>
    </source>
</evidence>
<sequence length="1602" mass="179504">MAPGAGKKKAAASSGLKLRLPARASLEERVASRKAEMVLTRQARLEQIKDEHDDMVRELFHLEKFVTLVEYDPAVAKQDTTTVFSNYKAQYDLVSKTNIAQQSTSRKTRSAANERRESVTALIQTPLKSLASTPVPTPTIARASIGPQSPLVMKTKRKSLAQNDNVATPREDADAERAPVRPLKISFNKGKQKADPPAVVDLTPAEDPFVVPSSKPLKRGRGSRSSIASDAPVQRTTSRSSAAPGVESQPPRRRASHNGTETKRSHQDFQTVALHDPLPDKVPRQRRKRKRTPSPSPSRSSTSSPTPASTPPPPLPADSPLRRVKRIKLVHRIPYSHPAQIPPLPKYGRSLRAFLDSYVDYGDDPDIHTDPAAIREEVHLRRCIDAMRMQGRLLPAWFDTTAGNGMDVLPDPDTGGPWRGVVAQIEAEAKKILPDARAGAAKVAKLVDAHFGRVTLSDEQRRRLDERRAKKLAKDAIRDVTNEWKKAVFHIREKKAAQALEEERRQGRMHLDEILAQSGSMLEAQAEDLLPRSRSRSVSIAESFRDGDDEEEEEEEEVDGEHERQDDDDSSSDAGDEEDDEDDVGTGLLVGEDASQARQGDSDDEADMALIEDHVSLDAEDDMPDEDVSHAEERTTPSRSRSRAASLSVHFADDASRKELSSDTTREGSAVNDGEEADDLPTSLLAKPTLLDEQSPEGRPTAAQYSSRSVSEAPGEPAPAVEAGIEQDVPTADAPNADGDVPESRLQDDDKQKDQEGDELEDDEDVPDHLRDYAVAPVEWDPNSKVMAPLLLRGTLRPYQQSGLEWLASLHTQSLDGILADEMGLGKTIQTIALLAHLACDLGIWGPHLVVVPTSVLLNWEMEFKKFLPGFKILAYHGSTKRRKDLRAGWTSPYAFNVCVTSYALAARDAMLFKRKAWYYLILDEAHMIKNFKSQRWNTLLGFRSRRRLLLTGTPLQNNLTELWSLLQFLMSGSNFANLKEFGEWFANPLEKAIEQGTVLDQETKERVNKLHTVLRPYLLRRLKADVERELPQKYDHLVLCKLSKRQRFLYDEFMSRAQTRAALDSGVYQKIANVLMQLRKVCNHPDLFEVRPIVSPFAMPRSAVADFEIKELLVRKRFFEGYDASEELDLDMLGFRFTAPDVLQRSSLASQSCAALCASDFLYDPAEYPEEQRRKPPPKDTRTIAGFREYEAWRIQTEAAAARRHLAHVNSLKCTVYAPPLLGAELLRAVRISPRVRPLEFMDDPATRRAYWRTGTRAAALVRSFAQRAEECAPLLSQFMCTVPAATARDVSRFAASQLDRDTVHVPTDFDAPLHHAISLRSIAFPDAGLLQYDCGKLQELFLLLRKRQLGGHRVLIFTQMTKVLDILEAFLNLHGWRYLRLDGATKIEDRQYITERFNSDSKVFAFIASSRSGGVGINLTGADTVIFYDSDFNPQMDKQCEDRAHRIGQIRDVHIYRFISAHTVEEAMLRKANQKRALDDLVIQQGGFDWRRVLMDESSGCGAMVDFAAGLEAEEDDEDARARRVALREEAWRVGEDEDDFGAEKGEGKGGVQEKETQKEQATQGEGGEEGEEEEDGGTVTDYMLAMVERDWEWFSTWRV</sequence>
<feature type="compositionally biased region" description="Basic and acidic residues" evidence="12">
    <location>
        <begin position="169"/>
        <end position="179"/>
    </location>
</feature>
<feature type="compositionally biased region" description="Polar residues" evidence="12">
    <location>
        <begin position="223"/>
        <end position="241"/>
    </location>
</feature>
<comment type="similarity">
    <text evidence="2">Belongs to the SNF2/RAD54 helicase family. SWR1 subfamily.</text>
</comment>
<dbReference type="SMART" id="SM00487">
    <property type="entry name" value="DEXDc"/>
    <property type="match status" value="1"/>
</dbReference>
<keyword evidence="5" id="KW-0378">Hydrolase</keyword>
<keyword evidence="7" id="KW-0067">ATP-binding</keyword>
<dbReference type="GO" id="GO:0016887">
    <property type="term" value="F:ATP hydrolysis activity"/>
    <property type="evidence" value="ECO:0007669"/>
    <property type="project" value="TreeGrafter"/>
</dbReference>
<evidence type="ECO:0000256" key="6">
    <source>
        <dbReference type="ARBA" id="ARBA00022806"/>
    </source>
</evidence>